<evidence type="ECO:0000313" key="2">
    <source>
        <dbReference type="Proteomes" id="UP000499080"/>
    </source>
</evidence>
<protein>
    <recommendedName>
        <fullName evidence="3">Integrase catalytic domain-containing protein</fullName>
    </recommendedName>
</protein>
<dbReference type="AlphaFoldDB" id="A0A4Y2JYM7"/>
<keyword evidence="2" id="KW-1185">Reference proteome</keyword>
<organism evidence="1 2">
    <name type="scientific">Araneus ventricosus</name>
    <name type="common">Orbweaver spider</name>
    <name type="synonym">Epeira ventricosa</name>
    <dbReference type="NCBI Taxonomy" id="182803"/>
    <lineage>
        <taxon>Eukaryota</taxon>
        <taxon>Metazoa</taxon>
        <taxon>Ecdysozoa</taxon>
        <taxon>Arthropoda</taxon>
        <taxon>Chelicerata</taxon>
        <taxon>Arachnida</taxon>
        <taxon>Araneae</taxon>
        <taxon>Araneomorphae</taxon>
        <taxon>Entelegynae</taxon>
        <taxon>Araneoidea</taxon>
        <taxon>Araneidae</taxon>
        <taxon>Araneus</taxon>
    </lineage>
</organism>
<evidence type="ECO:0008006" key="3">
    <source>
        <dbReference type="Google" id="ProtNLM"/>
    </source>
</evidence>
<reference evidence="1 2" key="1">
    <citation type="journal article" date="2019" name="Sci. Rep.">
        <title>Orb-weaving spider Araneus ventricosus genome elucidates the spidroin gene catalogue.</title>
        <authorList>
            <person name="Kono N."/>
            <person name="Nakamura H."/>
            <person name="Ohtoshi R."/>
            <person name="Moran D.A.P."/>
            <person name="Shinohara A."/>
            <person name="Yoshida Y."/>
            <person name="Fujiwara M."/>
            <person name="Mori M."/>
            <person name="Tomita M."/>
            <person name="Arakawa K."/>
        </authorList>
    </citation>
    <scope>NUCLEOTIDE SEQUENCE [LARGE SCALE GENOMIC DNA]</scope>
</reference>
<proteinExistence type="predicted"/>
<accession>A0A4Y2JYM7</accession>
<name>A0A4Y2JYM7_ARAVE</name>
<dbReference type="EMBL" id="BGPR01112569">
    <property type="protein sequence ID" value="GBM95483.1"/>
    <property type="molecule type" value="Genomic_DNA"/>
</dbReference>
<evidence type="ECO:0000313" key="1">
    <source>
        <dbReference type="EMBL" id="GBM95483.1"/>
    </source>
</evidence>
<sequence>MRSLPSCTIPMSCKTALANEAASLSEIQYRSHFLAKPLTGSPGGLRLCHLLTSEQRQLLKLCIVVGFPDSEFLNGSPQTEVRNLRVMYFTLAKTFGIRLSHTAAYHPQANGAIER</sequence>
<comment type="caution">
    <text evidence="1">The sequence shown here is derived from an EMBL/GenBank/DDBJ whole genome shotgun (WGS) entry which is preliminary data.</text>
</comment>
<gene>
    <name evidence="1" type="ORF">AVEN_18408_1</name>
</gene>
<dbReference type="Proteomes" id="UP000499080">
    <property type="component" value="Unassembled WGS sequence"/>
</dbReference>